<keyword evidence="1" id="KW-0175">Coiled coil</keyword>
<dbReference type="EMBL" id="CT868507">
    <property type="protein sequence ID" value="CAK84308.1"/>
    <property type="molecule type" value="Genomic_DNA"/>
</dbReference>
<name>A0DMP1_PARTE</name>
<dbReference type="PANTHER" id="PTHR46454:SF17">
    <property type="entry name" value="DYNEIN HEAVY CHAIN LINKER DOMAIN-CONTAINING PROTEIN"/>
    <property type="match status" value="1"/>
</dbReference>
<feature type="coiled-coil region" evidence="1">
    <location>
        <begin position="825"/>
        <end position="873"/>
    </location>
</feature>
<dbReference type="GeneID" id="5037487"/>
<evidence type="ECO:0000313" key="2">
    <source>
        <dbReference type="EMBL" id="CAK84308.1"/>
    </source>
</evidence>
<evidence type="ECO:0000313" key="3">
    <source>
        <dbReference type="Proteomes" id="UP000000600"/>
    </source>
</evidence>
<dbReference type="InParanoid" id="A0DMP1"/>
<sequence>MILQNCQGLSFYHFIINYKQKQIYFQQENFIFFNSLIYSNRSAIFESNDLSTQDPGFLAKFTLFYYNNSISNQQFLVYELKYMKNLELQTQLARNLINQIEQYQQQLSNFPYSFQYLLRCSAKILSIYYNEQQYSKFTQLDVDNISTYAIYILFCLILDQENRSRVIDQILMVIQERKLDQLFNQKSSYTNTILQFYFNQQELYAIQELQSHLLFYGDISCNKSIFARLKSQSSLYFSHQTKSIQFQEFIDKKLMTYRKDKQLCLSPPFGQIKHFIIEDINLSNQCRIYIKQLNECNYMFDKKNNCQLKYVSNIYLLGTSQEKAIQKYNQFKHFIFINTNRCPLIQSIYTEIIMSRAKYQLKQYLELGYINDGILKLQHRFKQKWNKQWCYSYLFDNNTIWNRILNPLVVLTDPQQFVNEFYQNIMRVVGGMMDIVDLHNLDMFVKEINFGDYKIEVPVSETEQTYDEIKKRNIQNLFLHESHLQKIVWIMRGWQYDQHVVIQGRIGSGRNSFIRLAQFIMQYQQKYDDLGLENLLLNWDQLSHIIYITNIKEDVYQFISYPIQYCNNLYVLRNESIQQLHICILIENLMELDQYRRVLYKCQIISLFDWPKTFQQEVASQILNDGSIDTKLFCYVYEQSQGYIQQFLDQLYLFQKQYQQSKSENQRLIIIYQKILNKIQEANTEFTTIAAQYNALNQEHQMVTNQIKIITNEISQDKLELGNINQQIHKLNEDINKGEQRIHKQQLQLNQQNQQYNKQRLQFFHIIQEFPFLQPLLMELVHLVDLPQLEQDQIEQIIMKYPQSFQQVQTIYQIATNICKYQQILIQLKNNLHNDKVTVEEMRNKQELRIGMIQQQEQQIIVYQQRLHILTEELEKISKIYEATRNCLQYLNSYQVQWQQNILNLQQQQLQLMEINFVQSVSQSYNQQIRQQLIDNLNFQYKLDYENMQLLLNLKFQNQKNILLIIDPENLSQDYLQQYYPTAQVSTFSRNNINEIKRNLRTNQCYIIKDVIIDEILKCQQWRSYILQYQQQQENKIYLITHQIKKETRAQSLLRTIQFKKQDREIESFVLLNILQMDNPDTFDKLISQYDEENLTLINLGSLFNDDRPIMDSHYEQQLSLLISSQVNSLINLDIIAQIQKFIDQQEQQKQHNRQFNFQIYQPLMVRFLLIYKSLQQAYVFDRRYYITMQQLMNRLIQVMDQIKVDNNERYWLVSNQFTSQTIQLIENQFRIEHHLIMKFILFTQIDIGDNVISEEQYLYVIGQKLKKDLSKYPKILTVSFIKQEQLDEIRHVMSLSPSFNDLQNYIQRCPKDWYKWMDDTITMPSEYEEQLQIFEKLILIKAFKPKLLRRFINEYVKDREARHSTQITMNFNHQTSEKQIIYVQQQLNKFFEDINIPIYKGQQELNQQYLFINLYEYPLELQEQIIQSKYPHCIIENYDEDSLLDKTLLNSQRSFLQYNEQIRQNIKQYVPKSDGKTSEMKKFTYSLCFMHFFIIQRNLLLNLQTATYTLQDLNLILKYNLPYYFNTNINSMFRVITDGVYNVPPEDLLTIESIITKHCNQQVNNENYQYLHFQTLTVGNDAWLDEMVKRIPDTNDPYSIGYGYNNFTIYNYQNQQIIQQFSLLNNSSENTANNQITPEIKLTEPLGLIKMEQKLTRKYSFQKNDSKPFSQYYRKTALNITNKNKQNIQYTDAVDQYINIQISKYNVLIQVLTEYLNKNQENLAMYCPEELYQYLWFKPKTKLIIHDLVKMVNYNMNQLKLLRDQQNRRYFDLSYLFIPQALMEYFKLQFSRKNGLNPQNLNVYTDISKCTEMSHIFQLQLNDGSYLLGGLECQNCQWSLEKNKLIECGNSLSTFIPFILISTLEGEQPKKLEVPVMDNNLTLMTIDLQSDLDEDTINIRQARIIIKGR</sequence>
<dbReference type="Proteomes" id="UP000000600">
    <property type="component" value="Unassembled WGS sequence"/>
</dbReference>
<protein>
    <recommendedName>
        <fullName evidence="4">Dynein heavy chain linker domain-containing protein</fullName>
    </recommendedName>
</protein>
<dbReference type="RefSeq" id="XP_001451705.1">
    <property type="nucleotide sequence ID" value="XM_001451668.1"/>
</dbReference>
<dbReference type="PANTHER" id="PTHR46454">
    <property type="entry name" value="DYNEIN AXONEMAL HEAVY CHAIN 7-RELATED"/>
    <property type="match status" value="1"/>
</dbReference>
<keyword evidence="3" id="KW-1185">Reference proteome</keyword>
<reference evidence="2 3" key="1">
    <citation type="journal article" date="2006" name="Nature">
        <title>Global trends of whole-genome duplications revealed by the ciliate Paramecium tetraurelia.</title>
        <authorList>
            <consortium name="Genoscope"/>
            <person name="Aury J.-M."/>
            <person name="Jaillon O."/>
            <person name="Duret L."/>
            <person name="Noel B."/>
            <person name="Jubin C."/>
            <person name="Porcel B.M."/>
            <person name="Segurens B."/>
            <person name="Daubin V."/>
            <person name="Anthouard V."/>
            <person name="Aiach N."/>
            <person name="Arnaiz O."/>
            <person name="Billaut A."/>
            <person name="Beisson J."/>
            <person name="Blanc I."/>
            <person name="Bouhouche K."/>
            <person name="Camara F."/>
            <person name="Duharcourt S."/>
            <person name="Guigo R."/>
            <person name="Gogendeau D."/>
            <person name="Katinka M."/>
            <person name="Keller A.-M."/>
            <person name="Kissmehl R."/>
            <person name="Klotz C."/>
            <person name="Koll F."/>
            <person name="Le Moue A."/>
            <person name="Lepere C."/>
            <person name="Malinsky S."/>
            <person name="Nowacki M."/>
            <person name="Nowak J.K."/>
            <person name="Plattner H."/>
            <person name="Poulain J."/>
            <person name="Ruiz F."/>
            <person name="Serrano V."/>
            <person name="Zagulski M."/>
            <person name="Dessen P."/>
            <person name="Betermier M."/>
            <person name="Weissenbach J."/>
            <person name="Scarpelli C."/>
            <person name="Schachter V."/>
            <person name="Sperling L."/>
            <person name="Meyer E."/>
            <person name="Cohen J."/>
            <person name="Wincker P."/>
        </authorList>
    </citation>
    <scope>NUCLEOTIDE SEQUENCE [LARGE SCALE GENOMIC DNA]</scope>
    <source>
        <strain evidence="2 3">Stock d4-2</strain>
    </source>
</reference>
<dbReference type="KEGG" id="ptm:GSPATT00018512001"/>
<accession>A0DMP1</accession>
<organism evidence="2 3">
    <name type="scientific">Paramecium tetraurelia</name>
    <dbReference type="NCBI Taxonomy" id="5888"/>
    <lineage>
        <taxon>Eukaryota</taxon>
        <taxon>Sar</taxon>
        <taxon>Alveolata</taxon>
        <taxon>Ciliophora</taxon>
        <taxon>Intramacronucleata</taxon>
        <taxon>Oligohymenophorea</taxon>
        <taxon>Peniculida</taxon>
        <taxon>Parameciidae</taxon>
        <taxon>Paramecium</taxon>
    </lineage>
</organism>
<evidence type="ECO:0000256" key="1">
    <source>
        <dbReference type="SAM" id="Coils"/>
    </source>
</evidence>
<dbReference type="HOGENOM" id="CLU_235625_0_0_1"/>
<dbReference type="STRING" id="5888.A0DMP1"/>
<proteinExistence type="predicted"/>
<evidence type="ECO:0008006" key="4">
    <source>
        <dbReference type="Google" id="ProtNLM"/>
    </source>
</evidence>
<feature type="coiled-coil region" evidence="1">
    <location>
        <begin position="679"/>
        <end position="762"/>
    </location>
</feature>
<gene>
    <name evidence="2" type="ORF">GSPATT00018512001</name>
</gene>